<dbReference type="AlphaFoldDB" id="A0A9N9DFF3"/>
<evidence type="ECO:0000256" key="3">
    <source>
        <dbReference type="ARBA" id="ARBA00023163"/>
    </source>
</evidence>
<dbReference type="Pfam" id="PF13921">
    <property type="entry name" value="Myb_DNA-bind_6"/>
    <property type="match status" value="1"/>
</dbReference>
<keyword evidence="2" id="KW-0238">DNA-binding</keyword>
<dbReference type="SMART" id="SM00717">
    <property type="entry name" value="SANT"/>
    <property type="match status" value="4"/>
</dbReference>
<feature type="domain" description="Myb-like" evidence="6">
    <location>
        <begin position="404"/>
        <end position="448"/>
    </location>
</feature>
<protein>
    <submittedName>
        <fullName evidence="8">13292_t:CDS:1</fullName>
    </submittedName>
</protein>
<evidence type="ECO:0000256" key="2">
    <source>
        <dbReference type="ARBA" id="ARBA00023125"/>
    </source>
</evidence>
<dbReference type="GO" id="GO:0042796">
    <property type="term" value="P:snRNA transcription by RNA polymerase III"/>
    <property type="evidence" value="ECO:0007669"/>
    <property type="project" value="TreeGrafter"/>
</dbReference>
<feature type="compositionally biased region" description="Polar residues" evidence="5">
    <location>
        <begin position="48"/>
        <end position="71"/>
    </location>
</feature>
<dbReference type="Proteomes" id="UP000789570">
    <property type="component" value="Unassembled WGS sequence"/>
</dbReference>
<dbReference type="InterPro" id="IPR051575">
    <property type="entry name" value="Myb-like_DNA-bd"/>
</dbReference>
<keyword evidence="3" id="KW-0804">Transcription</keyword>
<dbReference type="PROSITE" id="PS51294">
    <property type="entry name" value="HTH_MYB"/>
    <property type="match status" value="2"/>
</dbReference>
<dbReference type="PANTHER" id="PTHR46621">
    <property type="entry name" value="SNRNA-ACTIVATING PROTEIN COMPLEX SUBUNIT 4"/>
    <property type="match status" value="1"/>
</dbReference>
<sequence>MSIFYKPSASALSKTARNIITRSNCLKKEVNTRVALYTSLSSGYDPFGSQNVSSETTSSQDNDVNSSTNDPFSVPQDAFSGNSYEPTKQYQNYKRSKFIEPDYIDLTQGSSNYKDSFKNFDHFPTSARPRPSYESNNFIRSKSSQPREEFTKDKVRSFDKLNTSDNAMIPDQMPKLLENQKIIDAIDEHGENWEYISKEVYNHEVSPDELERIWTKFTKFVKNYNKLPSSQSSTSSVYPFWTTKECHKLIDAVKANGQDWQKISVECFDSFRSSRSLEKKWESMWFPNEKKNVTSKWSHEDVDKLKHAVNQHGENWELISRDVFNGYKNKNGLLWKWNLIKNQYQGDNTQKVRTLKPRQEITNKDQLARELGRQLNLHCSNLVELFGQRAISIETYFNGQSGFPWTEEENSTLFGAIKEFGTKNWEKILELLPGRSLENIQERCSSTLWEPQEVEAFNKAYELHGSDWSKISGLVGTRSPGQCWSYWRITTGNDLLKPHSGNRKPGFYHANVFLQFSNKETSQMSFIRNDIEEDFMPE</sequence>
<evidence type="ECO:0000259" key="6">
    <source>
        <dbReference type="PROSITE" id="PS50090"/>
    </source>
</evidence>
<gene>
    <name evidence="8" type="ORF">FCALED_LOCUS10192</name>
</gene>
<dbReference type="SUPFAM" id="SSF46689">
    <property type="entry name" value="Homeodomain-like"/>
    <property type="match status" value="2"/>
</dbReference>
<dbReference type="GO" id="GO:0019185">
    <property type="term" value="C:snRNA-activating protein complex"/>
    <property type="evidence" value="ECO:0007669"/>
    <property type="project" value="TreeGrafter"/>
</dbReference>
<comment type="caution">
    <text evidence="8">The sequence shown here is derived from an EMBL/GenBank/DDBJ whole genome shotgun (WGS) entry which is preliminary data.</text>
</comment>
<keyword evidence="4" id="KW-0539">Nucleus</keyword>
<feature type="region of interest" description="Disordered" evidence="5">
    <location>
        <begin position="124"/>
        <end position="153"/>
    </location>
</feature>
<dbReference type="InterPro" id="IPR001005">
    <property type="entry name" value="SANT/Myb"/>
</dbReference>
<dbReference type="PROSITE" id="PS50090">
    <property type="entry name" value="MYB_LIKE"/>
    <property type="match status" value="4"/>
</dbReference>
<feature type="domain" description="Myb-like" evidence="6">
    <location>
        <begin position="241"/>
        <end position="285"/>
    </location>
</feature>
<feature type="domain" description="Myb-like" evidence="6">
    <location>
        <begin position="289"/>
        <end position="341"/>
    </location>
</feature>
<dbReference type="InterPro" id="IPR009057">
    <property type="entry name" value="Homeodomain-like_sf"/>
</dbReference>
<dbReference type="CDD" id="cd00167">
    <property type="entry name" value="SANT"/>
    <property type="match status" value="3"/>
</dbReference>
<dbReference type="GO" id="GO:0000978">
    <property type="term" value="F:RNA polymerase II cis-regulatory region sequence-specific DNA binding"/>
    <property type="evidence" value="ECO:0007669"/>
    <property type="project" value="TreeGrafter"/>
</dbReference>
<organism evidence="8 9">
    <name type="scientific">Funneliformis caledonium</name>
    <dbReference type="NCBI Taxonomy" id="1117310"/>
    <lineage>
        <taxon>Eukaryota</taxon>
        <taxon>Fungi</taxon>
        <taxon>Fungi incertae sedis</taxon>
        <taxon>Mucoromycota</taxon>
        <taxon>Glomeromycotina</taxon>
        <taxon>Glomeromycetes</taxon>
        <taxon>Glomerales</taxon>
        <taxon>Glomeraceae</taxon>
        <taxon>Funneliformis</taxon>
    </lineage>
</organism>
<dbReference type="Gene3D" id="1.10.10.60">
    <property type="entry name" value="Homeodomain-like"/>
    <property type="match status" value="3"/>
</dbReference>
<dbReference type="EMBL" id="CAJVPQ010003631">
    <property type="protein sequence ID" value="CAG8633505.1"/>
    <property type="molecule type" value="Genomic_DNA"/>
</dbReference>
<dbReference type="InterPro" id="IPR017930">
    <property type="entry name" value="Myb_dom"/>
</dbReference>
<feature type="domain" description="HTH myb-type" evidence="7">
    <location>
        <begin position="404"/>
        <end position="436"/>
    </location>
</feature>
<evidence type="ECO:0000256" key="4">
    <source>
        <dbReference type="ARBA" id="ARBA00023242"/>
    </source>
</evidence>
<reference evidence="8" key="1">
    <citation type="submission" date="2021-06" db="EMBL/GenBank/DDBJ databases">
        <authorList>
            <person name="Kallberg Y."/>
            <person name="Tangrot J."/>
            <person name="Rosling A."/>
        </authorList>
    </citation>
    <scope>NUCLEOTIDE SEQUENCE</scope>
    <source>
        <strain evidence="8">UK204</strain>
    </source>
</reference>
<accession>A0A9N9DFF3</accession>
<dbReference type="Pfam" id="PF00249">
    <property type="entry name" value="Myb_DNA-binding"/>
    <property type="match status" value="3"/>
</dbReference>
<evidence type="ECO:0000313" key="9">
    <source>
        <dbReference type="Proteomes" id="UP000789570"/>
    </source>
</evidence>
<keyword evidence="1" id="KW-0805">Transcription regulation</keyword>
<name>A0A9N9DFF3_9GLOM</name>
<dbReference type="GO" id="GO:0001006">
    <property type="term" value="F:RNA polymerase III type 3 promoter sequence-specific DNA binding"/>
    <property type="evidence" value="ECO:0007669"/>
    <property type="project" value="TreeGrafter"/>
</dbReference>
<feature type="domain" description="HTH myb-type" evidence="7">
    <location>
        <begin position="449"/>
        <end position="495"/>
    </location>
</feature>
<dbReference type="PANTHER" id="PTHR46621:SF1">
    <property type="entry name" value="SNRNA-ACTIVATING PROTEIN COMPLEX SUBUNIT 4"/>
    <property type="match status" value="1"/>
</dbReference>
<dbReference type="GO" id="GO:0042795">
    <property type="term" value="P:snRNA transcription by RNA polymerase II"/>
    <property type="evidence" value="ECO:0007669"/>
    <property type="project" value="TreeGrafter"/>
</dbReference>
<proteinExistence type="predicted"/>
<feature type="compositionally biased region" description="Polar residues" evidence="5">
    <location>
        <begin position="133"/>
        <end position="144"/>
    </location>
</feature>
<dbReference type="OrthoDB" id="2143914at2759"/>
<keyword evidence="9" id="KW-1185">Reference proteome</keyword>
<evidence type="ECO:0000259" key="7">
    <source>
        <dbReference type="PROSITE" id="PS51294"/>
    </source>
</evidence>
<evidence type="ECO:0000256" key="1">
    <source>
        <dbReference type="ARBA" id="ARBA00023015"/>
    </source>
</evidence>
<feature type="region of interest" description="Disordered" evidence="5">
    <location>
        <begin position="48"/>
        <end position="86"/>
    </location>
</feature>
<evidence type="ECO:0000313" key="8">
    <source>
        <dbReference type="EMBL" id="CAG8633505.1"/>
    </source>
</evidence>
<evidence type="ECO:0000256" key="5">
    <source>
        <dbReference type="SAM" id="MobiDB-lite"/>
    </source>
</evidence>
<feature type="domain" description="Myb-like" evidence="6">
    <location>
        <begin position="449"/>
        <end position="491"/>
    </location>
</feature>